<organism evidence="10 11">
    <name type="scientific">Collybia nuda</name>
    <dbReference type="NCBI Taxonomy" id="64659"/>
    <lineage>
        <taxon>Eukaryota</taxon>
        <taxon>Fungi</taxon>
        <taxon>Dikarya</taxon>
        <taxon>Basidiomycota</taxon>
        <taxon>Agaricomycotina</taxon>
        <taxon>Agaricomycetes</taxon>
        <taxon>Agaricomycetidae</taxon>
        <taxon>Agaricales</taxon>
        <taxon>Tricholomatineae</taxon>
        <taxon>Clitocybaceae</taxon>
        <taxon>Collybia</taxon>
    </lineage>
</organism>
<accession>A0A9P5YBL9</accession>
<feature type="active site" description="Charge relay system" evidence="5">
    <location>
        <position position="179"/>
    </location>
</feature>
<dbReference type="PANTHER" id="PTHR43806">
    <property type="entry name" value="PEPTIDASE S8"/>
    <property type="match status" value="1"/>
</dbReference>
<dbReference type="SUPFAM" id="SSF52743">
    <property type="entry name" value="Subtilisin-like"/>
    <property type="match status" value="1"/>
</dbReference>
<feature type="active site" description="Charge relay system" evidence="5">
    <location>
        <position position="148"/>
    </location>
</feature>
<evidence type="ECO:0000256" key="6">
    <source>
        <dbReference type="RuleBase" id="RU003355"/>
    </source>
</evidence>
<evidence type="ECO:0000256" key="3">
    <source>
        <dbReference type="ARBA" id="ARBA00022801"/>
    </source>
</evidence>
<evidence type="ECO:0000256" key="4">
    <source>
        <dbReference type="ARBA" id="ARBA00022825"/>
    </source>
</evidence>
<evidence type="ECO:0000256" key="2">
    <source>
        <dbReference type="ARBA" id="ARBA00022670"/>
    </source>
</evidence>
<dbReference type="CDD" id="cd04077">
    <property type="entry name" value="Peptidases_S8_PCSK9_ProteinaseK_like"/>
    <property type="match status" value="1"/>
</dbReference>
<keyword evidence="2 5" id="KW-0645">Protease</keyword>
<keyword evidence="4 5" id="KW-0720">Serine protease</keyword>
<evidence type="ECO:0000259" key="8">
    <source>
        <dbReference type="Pfam" id="PF00082"/>
    </source>
</evidence>
<name>A0A9P5YBL9_9AGAR</name>
<dbReference type="PROSITE" id="PS00136">
    <property type="entry name" value="SUBTILASE_ASP"/>
    <property type="match status" value="1"/>
</dbReference>
<dbReference type="InterPro" id="IPR023827">
    <property type="entry name" value="Peptidase_S8_Asp-AS"/>
</dbReference>
<comment type="caution">
    <text evidence="10">The sequence shown here is derived from an EMBL/GenBank/DDBJ whole genome shotgun (WGS) entry which is preliminary data.</text>
</comment>
<dbReference type="PROSITE" id="PS00137">
    <property type="entry name" value="SUBTILASE_HIS"/>
    <property type="match status" value="1"/>
</dbReference>
<protein>
    <submittedName>
        <fullName evidence="10">Serine proteinase</fullName>
    </submittedName>
</protein>
<dbReference type="GO" id="GO:0006508">
    <property type="term" value="P:proteolysis"/>
    <property type="evidence" value="ECO:0007669"/>
    <property type="project" value="UniProtKB-KW"/>
</dbReference>
<dbReference type="Gene3D" id="3.40.50.200">
    <property type="entry name" value="Peptidase S8/S53 domain"/>
    <property type="match status" value="1"/>
</dbReference>
<dbReference type="Proteomes" id="UP000807353">
    <property type="component" value="Unassembled WGS sequence"/>
</dbReference>
<evidence type="ECO:0000259" key="9">
    <source>
        <dbReference type="Pfam" id="PF05922"/>
    </source>
</evidence>
<evidence type="ECO:0000313" key="10">
    <source>
        <dbReference type="EMBL" id="KAF9467117.1"/>
    </source>
</evidence>
<evidence type="ECO:0000256" key="1">
    <source>
        <dbReference type="ARBA" id="ARBA00011073"/>
    </source>
</evidence>
<proteinExistence type="inferred from homology"/>
<dbReference type="AlphaFoldDB" id="A0A9P5YBL9"/>
<dbReference type="EMBL" id="MU150238">
    <property type="protein sequence ID" value="KAF9467117.1"/>
    <property type="molecule type" value="Genomic_DNA"/>
</dbReference>
<dbReference type="Gene3D" id="3.30.70.80">
    <property type="entry name" value="Peptidase S8 propeptide/proteinase inhibitor I9"/>
    <property type="match status" value="1"/>
</dbReference>
<dbReference type="InterPro" id="IPR022398">
    <property type="entry name" value="Peptidase_S8_His-AS"/>
</dbReference>
<gene>
    <name evidence="10" type="ORF">BDZ94DRAFT_1186113</name>
</gene>
<dbReference type="GO" id="GO:0005615">
    <property type="term" value="C:extracellular space"/>
    <property type="evidence" value="ECO:0007669"/>
    <property type="project" value="TreeGrafter"/>
</dbReference>
<dbReference type="GO" id="GO:0004252">
    <property type="term" value="F:serine-type endopeptidase activity"/>
    <property type="evidence" value="ECO:0007669"/>
    <property type="project" value="UniProtKB-UniRule"/>
</dbReference>
<dbReference type="InterPro" id="IPR015500">
    <property type="entry name" value="Peptidase_S8_subtilisin-rel"/>
</dbReference>
<feature type="chain" id="PRO_5040383040" evidence="7">
    <location>
        <begin position="20"/>
        <end position="391"/>
    </location>
</feature>
<dbReference type="Pfam" id="PF05922">
    <property type="entry name" value="Inhibitor_I9"/>
    <property type="match status" value="1"/>
</dbReference>
<reference evidence="10" key="1">
    <citation type="submission" date="2020-11" db="EMBL/GenBank/DDBJ databases">
        <authorList>
            <consortium name="DOE Joint Genome Institute"/>
            <person name="Ahrendt S."/>
            <person name="Riley R."/>
            <person name="Andreopoulos W."/>
            <person name="Labutti K."/>
            <person name="Pangilinan J."/>
            <person name="Ruiz-Duenas F.J."/>
            <person name="Barrasa J.M."/>
            <person name="Sanchez-Garcia M."/>
            <person name="Camarero S."/>
            <person name="Miyauchi S."/>
            <person name="Serrano A."/>
            <person name="Linde D."/>
            <person name="Babiker R."/>
            <person name="Drula E."/>
            <person name="Ayuso-Fernandez I."/>
            <person name="Pacheco R."/>
            <person name="Padilla G."/>
            <person name="Ferreira P."/>
            <person name="Barriuso J."/>
            <person name="Kellner H."/>
            <person name="Castanera R."/>
            <person name="Alfaro M."/>
            <person name="Ramirez L."/>
            <person name="Pisabarro A.G."/>
            <person name="Kuo A."/>
            <person name="Tritt A."/>
            <person name="Lipzen A."/>
            <person name="He G."/>
            <person name="Yan M."/>
            <person name="Ng V."/>
            <person name="Cullen D."/>
            <person name="Martin F."/>
            <person name="Rosso M.-N."/>
            <person name="Henrissat B."/>
            <person name="Hibbett D."/>
            <person name="Martinez A.T."/>
            <person name="Grigoriev I.V."/>
        </authorList>
    </citation>
    <scope>NUCLEOTIDE SEQUENCE</scope>
    <source>
        <strain evidence="10">CBS 247.69</strain>
    </source>
</reference>
<feature type="domain" description="Inhibitor I9" evidence="9">
    <location>
        <begin position="60"/>
        <end position="100"/>
    </location>
</feature>
<evidence type="ECO:0000313" key="11">
    <source>
        <dbReference type="Proteomes" id="UP000807353"/>
    </source>
</evidence>
<feature type="active site" description="Charge relay system" evidence="5">
    <location>
        <position position="334"/>
    </location>
</feature>
<dbReference type="InterPro" id="IPR000209">
    <property type="entry name" value="Peptidase_S8/S53_dom"/>
</dbReference>
<dbReference type="InterPro" id="IPR034193">
    <property type="entry name" value="PCSK9_ProteinaseK-like"/>
</dbReference>
<dbReference type="InterPro" id="IPR023828">
    <property type="entry name" value="Peptidase_S8_Ser-AS"/>
</dbReference>
<dbReference type="OrthoDB" id="19448at2759"/>
<sequence>MHFFAAVFAAIALVTPTLASPPRLLTVEKFAGDTSGRHIVKLKEGVSKDTFLGTLAGGSNITHKWNIFNGFAGHLDVNTLNALRASPDVEHISEDGIMRTFFTQTNAPWGLSRLSQPGRLTNQNTSALTHPYSYDESGGQGVDVYVVDTGVYIDHSEFEGRAVWGKTFGGYMDADGNGHGTHVAGTVAGAQYGVAKKARIVAVKVLDDNGAGYVSDIVSGLQWVGTSAESSGRPSIASMSLGGGASSALDNASSALVKNGIHVTVAAGNSNIDAGKTSPARADGVCTVAASTISDRRASFSNFGHVVNIFAPGENIISAWKGGPNATNNISGTSMATPHIAGLIAYTIGKDGNDTPATIIDRIKKMSVEGALSNIPKNTPNKLAQNGYVGV</sequence>
<feature type="signal peptide" evidence="7">
    <location>
        <begin position="1"/>
        <end position="19"/>
    </location>
</feature>
<dbReference type="PANTHER" id="PTHR43806:SF11">
    <property type="entry name" value="CEREVISIN-RELATED"/>
    <property type="match status" value="1"/>
</dbReference>
<dbReference type="InterPro" id="IPR036852">
    <property type="entry name" value="Peptidase_S8/S53_dom_sf"/>
</dbReference>
<evidence type="ECO:0000256" key="7">
    <source>
        <dbReference type="SAM" id="SignalP"/>
    </source>
</evidence>
<dbReference type="PROSITE" id="PS51892">
    <property type="entry name" value="SUBTILASE"/>
    <property type="match status" value="1"/>
</dbReference>
<comment type="similarity">
    <text evidence="1 5 6">Belongs to the peptidase S8 family.</text>
</comment>
<dbReference type="SUPFAM" id="SSF54897">
    <property type="entry name" value="Protease propeptides/inhibitors"/>
    <property type="match status" value="1"/>
</dbReference>
<keyword evidence="11" id="KW-1185">Reference proteome</keyword>
<dbReference type="FunFam" id="3.40.50.200:FF:000007">
    <property type="entry name" value="Subtilisin-like serine protease"/>
    <property type="match status" value="1"/>
</dbReference>
<dbReference type="PRINTS" id="PR00723">
    <property type="entry name" value="SUBTILISIN"/>
</dbReference>
<dbReference type="InterPro" id="IPR050131">
    <property type="entry name" value="Peptidase_S8_subtilisin-like"/>
</dbReference>
<keyword evidence="7" id="KW-0732">Signal</keyword>
<dbReference type="Pfam" id="PF00082">
    <property type="entry name" value="Peptidase_S8"/>
    <property type="match status" value="1"/>
</dbReference>
<feature type="domain" description="Peptidase S8/S53" evidence="8">
    <location>
        <begin position="139"/>
        <end position="366"/>
    </location>
</feature>
<keyword evidence="3 5" id="KW-0378">Hydrolase</keyword>
<dbReference type="InterPro" id="IPR037045">
    <property type="entry name" value="S8pro/Inhibitor_I9_sf"/>
</dbReference>
<dbReference type="PROSITE" id="PS00138">
    <property type="entry name" value="SUBTILASE_SER"/>
    <property type="match status" value="1"/>
</dbReference>
<dbReference type="InterPro" id="IPR010259">
    <property type="entry name" value="S8pro/Inhibitor_I9"/>
</dbReference>
<evidence type="ECO:0000256" key="5">
    <source>
        <dbReference type="PROSITE-ProRule" id="PRU01240"/>
    </source>
</evidence>